<dbReference type="EnsemblBacteria" id="BAC90194">
    <property type="protein sequence ID" value="BAC90194"/>
    <property type="gene ID" value="BAC90194"/>
</dbReference>
<dbReference type="InParanoid" id="Q7NID0"/>
<sequence length="426" mass="47236">MSAIYSRSRLQATIRTQRSARAAMLTFGQLVYTSVAGQGFQLFASAGVPPEVRRVFLEQVVERHWNPYELPQQGYRSVYLHQAGSGHQLFGWLYDDGGDEFGRGHVPYFLCYYLEDTLDATKLENVFTCLQRGPAAIDDRRCLPERIEAVPAPDLWSYRPERPGVMIPAQARTAGHRLLEEGHLVHLYIPAPPEALVPAPSLQPEAASPAPAGRRRLTLPRLGLAVGVVGLLGLGGAGAARYWQDRPTEPQARSAGALPERLARVNTPPALPPIPADPPAQKRELVRPIPPPRGPKSRPARPEKTDATRSEAAARPARSARPSPVLRKRNTGSGRRVAASPVRARKKVVLKSEPSPVTNTRRDAPRTTNRTRRSAYLARDEARAVRRTELEYGPSQALEIYLARERAQAAADAERMYGLWRKNRKR</sequence>
<dbReference type="OrthoDB" id="9815206at2"/>
<proteinExistence type="predicted"/>
<feature type="region of interest" description="Disordered" evidence="1">
    <location>
        <begin position="353"/>
        <end position="372"/>
    </location>
</feature>
<feature type="compositionally biased region" description="Basic and acidic residues" evidence="1">
    <location>
        <begin position="300"/>
        <end position="309"/>
    </location>
</feature>
<dbReference type="KEGG" id="gvi:gll2253"/>
<dbReference type="eggNOG" id="COG2319">
    <property type="taxonomic scope" value="Bacteria"/>
</dbReference>
<reference evidence="2 3" key="1">
    <citation type="journal article" date="2003" name="DNA Res.">
        <title>Complete genome structure of Gloeobacter violaceus PCC 7421, a cyanobacterium that lacks thylakoids.</title>
        <authorList>
            <person name="Nakamura Y."/>
            <person name="Kaneko T."/>
            <person name="Sato S."/>
            <person name="Mimuro M."/>
            <person name="Miyashita H."/>
            <person name="Tsuchiya T."/>
            <person name="Sasamoto S."/>
            <person name="Watanabe A."/>
            <person name="Kawashima K."/>
            <person name="Kishida Y."/>
            <person name="Kiyokawa C."/>
            <person name="Kohara M."/>
            <person name="Matsumoto M."/>
            <person name="Matsuno A."/>
            <person name="Nakazaki N."/>
            <person name="Shimpo S."/>
            <person name="Takeuchi C."/>
            <person name="Yamada M."/>
            <person name="Tabata S."/>
        </authorList>
    </citation>
    <scope>NUCLEOTIDE SEQUENCE [LARGE SCALE GENOMIC DNA]</scope>
    <source>
        <strain evidence="3">ATCC 29082 / PCC 7421</strain>
    </source>
</reference>
<dbReference type="Proteomes" id="UP000000557">
    <property type="component" value="Chromosome"/>
</dbReference>
<dbReference type="STRING" id="251221.gene:10759748"/>
<feature type="region of interest" description="Disordered" evidence="1">
    <location>
        <begin position="265"/>
        <end position="344"/>
    </location>
</feature>
<dbReference type="HOGENOM" id="CLU_658507_0_0_3"/>
<gene>
    <name evidence="2" type="ordered locus">gll2253</name>
</gene>
<evidence type="ECO:0000256" key="1">
    <source>
        <dbReference type="SAM" id="MobiDB-lite"/>
    </source>
</evidence>
<dbReference type="AlphaFoldDB" id="Q7NID0"/>
<evidence type="ECO:0000313" key="3">
    <source>
        <dbReference type="Proteomes" id="UP000000557"/>
    </source>
</evidence>
<organism evidence="2 3">
    <name type="scientific">Gloeobacter violaceus (strain ATCC 29082 / PCC 7421)</name>
    <dbReference type="NCBI Taxonomy" id="251221"/>
    <lineage>
        <taxon>Bacteria</taxon>
        <taxon>Bacillati</taxon>
        <taxon>Cyanobacteriota</taxon>
        <taxon>Cyanophyceae</taxon>
        <taxon>Gloeobacterales</taxon>
        <taxon>Gloeobacteraceae</taxon>
        <taxon>Gloeobacter</taxon>
    </lineage>
</organism>
<name>Q7NID0_GLOVI</name>
<keyword evidence="3" id="KW-1185">Reference proteome</keyword>
<reference evidence="2 3" key="2">
    <citation type="journal article" date="2003" name="DNA Res.">
        <title>Complete genome structure of Gloeobacter violaceus PCC 7421, a cyanobacterium that lacks thylakoids (supplement).</title>
        <authorList>
            <person name="Nakamura Y."/>
            <person name="Kaneko T."/>
            <person name="Sato S."/>
            <person name="Mimuro M."/>
            <person name="Miyashita H."/>
            <person name="Tsuchiya T."/>
            <person name="Sasamoto S."/>
            <person name="Watanabe A."/>
            <person name="Kawashima K."/>
            <person name="Kishida Y."/>
            <person name="Kiyokawa C."/>
            <person name="Kohara M."/>
            <person name="Matsumoto M."/>
            <person name="Matsuno A."/>
            <person name="Nakazaki N."/>
            <person name="Shimpo S."/>
            <person name="Takeuchi C."/>
            <person name="Yamada M."/>
            <person name="Tabata S."/>
        </authorList>
    </citation>
    <scope>NUCLEOTIDE SEQUENCE [LARGE SCALE GENOMIC DNA]</scope>
    <source>
        <strain evidence="3">ATCC 29082 / PCC 7421</strain>
    </source>
</reference>
<evidence type="ECO:0000313" key="2">
    <source>
        <dbReference type="EMBL" id="BAC90194.1"/>
    </source>
</evidence>
<dbReference type="EMBL" id="BA000045">
    <property type="protein sequence ID" value="BAC90194.1"/>
    <property type="molecule type" value="Genomic_DNA"/>
</dbReference>
<protein>
    <submittedName>
        <fullName evidence="2">Gll2253 protein</fullName>
    </submittedName>
</protein>
<feature type="compositionally biased region" description="Low complexity" evidence="1">
    <location>
        <begin position="310"/>
        <end position="324"/>
    </location>
</feature>
<accession>Q7NID0</accession>
<feature type="compositionally biased region" description="Pro residues" evidence="1">
    <location>
        <begin position="269"/>
        <end position="278"/>
    </location>
</feature>